<dbReference type="OrthoDB" id="23466at2157"/>
<protein>
    <recommendedName>
        <fullName evidence="4">Molybdopterin oxidoreductase domain-containing protein</fullName>
    </recommendedName>
</protein>
<keyword evidence="1" id="KW-0479">Metal-binding</keyword>
<keyword evidence="2" id="KW-0408">Iron</keyword>
<dbReference type="InterPro" id="IPR050123">
    <property type="entry name" value="Prok_molybdopt-oxidoreductase"/>
</dbReference>
<name>A0A0U3FTG3_9CREN</name>
<dbReference type="GO" id="GO:0016020">
    <property type="term" value="C:membrane"/>
    <property type="evidence" value="ECO:0007669"/>
    <property type="project" value="TreeGrafter"/>
</dbReference>
<dbReference type="GO" id="GO:0046872">
    <property type="term" value="F:metal ion binding"/>
    <property type="evidence" value="ECO:0007669"/>
    <property type="project" value="UniProtKB-KW"/>
</dbReference>
<feature type="domain" description="Molybdopterin oxidoreductase" evidence="4">
    <location>
        <begin position="55"/>
        <end position="387"/>
    </location>
</feature>
<dbReference type="GeneID" id="30680835"/>
<accession>A0A0U3FTG3</accession>
<dbReference type="EMBL" id="CP006867">
    <property type="protein sequence ID" value="ALU12768.1"/>
    <property type="molecule type" value="Genomic_DNA"/>
</dbReference>
<keyword evidence="6" id="KW-1185">Reference proteome</keyword>
<keyword evidence="3" id="KW-0411">Iron-sulfur</keyword>
<organism evidence="5 6">
    <name type="scientific">Ignicoccus islandicus DSM 13165</name>
    <dbReference type="NCBI Taxonomy" id="940295"/>
    <lineage>
        <taxon>Archaea</taxon>
        <taxon>Thermoproteota</taxon>
        <taxon>Thermoprotei</taxon>
        <taxon>Desulfurococcales</taxon>
        <taxon>Desulfurococcaceae</taxon>
        <taxon>Ignicoccus</taxon>
    </lineage>
</organism>
<reference evidence="5 6" key="1">
    <citation type="submission" date="2013-11" db="EMBL/GenBank/DDBJ databases">
        <title>Comparative genomics of Ignicoccus.</title>
        <authorList>
            <person name="Podar M."/>
        </authorList>
    </citation>
    <scope>NUCLEOTIDE SEQUENCE [LARGE SCALE GENOMIC DNA]</scope>
    <source>
        <strain evidence="5 6">DSM 13165</strain>
    </source>
</reference>
<dbReference type="Proteomes" id="UP000060778">
    <property type="component" value="Chromosome"/>
</dbReference>
<dbReference type="Gene3D" id="3.40.228.10">
    <property type="entry name" value="Dimethylsulfoxide Reductase, domain 2"/>
    <property type="match status" value="1"/>
</dbReference>
<dbReference type="InterPro" id="IPR006656">
    <property type="entry name" value="Mopterin_OxRdtase"/>
</dbReference>
<dbReference type="RefSeq" id="WP_075050422.1">
    <property type="nucleotide sequence ID" value="NZ_CP006867.1"/>
</dbReference>
<dbReference type="PANTHER" id="PTHR43105:SF10">
    <property type="entry name" value="NADH-QUINONE OXIDOREDUCTASE SUBUNIT G"/>
    <property type="match status" value="1"/>
</dbReference>
<dbReference type="SUPFAM" id="SSF53706">
    <property type="entry name" value="Formate dehydrogenase/DMSO reductase, domains 1-3"/>
    <property type="match status" value="1"/>
</dbReference>
<dbReference type="Gene3D" id="3.40.50.740">
    <property type="match status" value="2"/>
</dbReference>
<dbReference type="GO" id="GO:0051536">
    <property type="term" value="F:iron-sulfur cluster binding"/>
    <property type="evidence" value="ECO:0007669"/>
    <property type="project" value="UniProtKB-KW"/>
</dbReference>
<dbReference type="Pfam" id="PF00384">
    <property type="entry name" value="Molybdopterin"/>
    <property type="match status" value="1"/>
</dbReference>
<proteinExistence type="predicted"/>
<sequence>MKKASVPCPFCGVGCKLDASSKKPLKEACARAYGVINYFSRNPVPEVLLYEDGLYNPIKLEEAIEIIVEWISKNRTYYIGSAEDTNESAFLLNLLARALGTNDVDHCGRVCHAPSIDAYWDIFGLPTTNFSLDDELNDSEVFIIGSDVAVTYPVFWSKIKREARKIIVIDSWTSFTMVQADEGIIIPPGPGYLALSELLYNYTYRREVPLWVQEWLDADTIEKTIHFWEDARAPVLVHGMGVTHSGYGYSILIRLLQAFLKRGGKIATLRGKVNVQGAGDMGLVPHLRRYFKTIEGIIKSEIPSRAGSDLVTAFKVDYPVYLIQCQNVIASLPNSEEVALKLLRSKVIQLTPKFTESSIFADLIIPTTPLVNSQGTVTSGDGRVTAFEIGENVAFRIYREVLEYFDVHFHDLREVTYTAFEIVPYYRNIDVYKLYNGYDQYIEKPRTWKEVTPPRVEIFHIHRDEGYWFYTTRDPALWTTKGADEILERNSMKKAFYVNPEEFSGCSKIKVCSPYTGVCVSGDVLHTKRVPRNVIVAFFNHVGLKVNSLIPFEPRDVRSGTPIYKSAKVKAFCVS</sequence>
<evidence type="ECO:0000256" key="1">
    <source>
        <dbReference type="ARBA" id="ARBA00022723"/>
    </source>
</evidence>
<dbReference type="KEGG" id="iis:EYM_07315"/>
<dbReference type="AlphaFoldDB" id="A0A0U3FTG3"/>
<evidence type="ECO:0000313" key="6">
    <source>
        <dbReference type="Proteomes" id="UP000060778"/>
    </source>
</evidence>
<evidence type="ECO:0000259" key="4">
    <source>
        <dbReference type="Pfam" id="PF00384"/>
    </source>
</evidence>
<dbReference type="GO" id="GO:0016491">
    <property type="term" value="F:oxidoreductase activity"/>
    <property type="evidence" value="ECO:0007669"/>
    <property type="project" value="InterPro"/>
</dbReference>
<dbReference type="STRING" id="940295.EYM_07315"/>
<evidence type="ECO:0000256" key="3">
    <source>
        <dbReference type="ARBA" id="ARBA00023014"/>
    </source>
</evidence>
<gene>
    <name evidence="5" type="ORF">EYM_07315</name>
</gene>
<evidence type="ECO:0000313" key="5">
    <source>
        <dbReference type="EMBL" id="ALU12768.1"/>
    </source>
</evidence>
<evidence type="ECO:0000256" key="2">
    <source>
        <dbReference type="ARBA" id="ARBA00023004"/>
    </source>
</evidence>
<dbReference type="PANTHER" id="PTHR43105">
    <property type="entry name" value="RESPIRATORY NITRATE REDUCTASE"/>
    <property type="match status" value="1"/>
</dbReference>